<dbReference type="GO" id="GO:0022857">
    <property type="term" value="F:transmembrane transporter activity"/>
    <property type="evidence" value="ECO:0007669"/>
    <property type="project" value="InterPro"/>
</dbReference>
<protein>
    <submittedName>
        <fullName evidence="9">DHA1 family inner membrane transport protein</fullName>
    </submittedName>
</protein>
<keyword evidence="4 7" id="KW-1133">Transmembrane helix</keyword>
<comment type="caution">
    <text evidence="9">The sequence shown here is derived from an EMBL/GenBank/DDBJ whole genome shotgun (WGS) entry which is preliminary data.</text>
</comment>
<dbReference type="Proteomes" id="UP000321304">
    <property type="component" value="Unassembled WGS sequence"/>
</dbReference>
<feature type="region of interest" description="Disordered" evidence="6">
    <location>
        <begin position="1"/>
        <end position="37"/>
    </location>
</feature>
<evidence type="ECO:0000259" key="8">
    <source>
        <dbReference type="PROSITE" id="PS50850"/>
    </source>
</evidence>
<feature type="transmembrane region" description="Helical" evidence="7">
    <location>
        <begin position="308"/>
        <end position="328"/>
    </location>
</feature>
<accession>A0A560MH78</accession>
<proteinExistence type="predicted"/>
<name>A0A560MH78_9BRAD</name>
<dbReference type="EMBL" id="VITY01000001">
    <property type="protein sequence ID" value="TWC06722.1"/>
    <property type="molecule type" value="Genomic_DNA"/>
</dbReference>
<feature type="transmembrane region" description="Helical" evidence="7">
    <location>
        <begin position="246"/>
        <end position="269"/>
    </location>
</feature>
<dbReference type="InterPro" id="IPR011701">
    <property type="entry name" value="MFS"/>
</dbReference>
<evidence type="ECO:0000256" key="2">
    <source>
        <dbReference type="ARBA" id="ARBA00022475"/>
    </source>
</evidence>
<evidence type="ECO:0000256" key="5">
    <source>
        <dbReference type="ARBA" id="ARBA00023136"/>
    </source>
</evidence>
<dbReference type="CDD" id="cd17324">
    <property type="entry name" value="MFS_NepI_like"/>
    <property type="match status" value="1"/>
</dbReference>
<dbReference type="AlphaFoldDB" id="A0A560MH78"/>
<feature type="transmembrane region" description="Helical" evidence="7">
    <location>
        <begin position="281"/>
        <end position="301"/>
    </location>
</feature>
<feature type="transmembrane region" description="Helical" evidence="7">
    <location>
        <begin position="202"/>
        <end position="225"/>
    </location>
</feature>
<dbReference type="InterPro" id="IPR050189">
    <property type="entry name" value="MFS_Efflux_Transporters"/>
</dbReference>
<dbReference type="InterPro" id="IPR020846">
    <property type="entry name" value="MFS_dom"/>
</dbReference>
<evidence type="ECO:0000256" key="6">
    <source>
        <dbReference type="SAM" id="MobiDB-lite"/>
    </source>
</evidence>
<evidence type="ECO:0000256" key="7">
    <source>
        <dbReference type="SAM" id="Phobius"/>
    </source>
</evidence>
<reference evidence="9 10" key="1">
    <citation type="submission" date="2019-06" db="EMBL/GenBank/DDBJ databases">
        <title>Genomic Encyclopedia of Type Strains, Phase IV (KMG-V): Genome sequencing to study the core and pangenomes of soil and plant-associated prokaryotes.</title>
        <authorList>
            <person name="Whitman W."/>
        </authorList>
    </citation>
    <scope>NUCLEOTIDE SEQUENCE [LARGE SCALE GENOMIC DNA]</scope>
    <source>
        <strain evidence="9 10">BR 10355</strain>
    </source>
</reference>
<dbReference type="PANTHER" id="PTHR43124">
    <property type="entry name" value="PURINE EFFLUX PUMP PBUE"/>
    <property type="match status" value="1"/>
</dbReference>
<feature type="transmembrane region" description="Helical" evidence="7">
    <location>
        <begin position="402"/>
        <end position="423"/>
    </location>
</feature>
<evidence type="ECO:0000313" key="9">
    <source>
        <dbReference type="EMBL" id="TWC06722.1"/>
    </source>
</evidence>
<dbReference type="Gene3D" id="1.20.1250.20">
    <property type="entry name" value="MFS general substrate transporter like domains"/>
    <property type="match status" value="1"/>
</dbReference>
<keyword evidence="10" id="KW-1185">Reference proteome</keyword>
<feature type="domain" description="Major facilitator superfamily (MFS) profile" evidence="8">
    <location>
        <begin position="50"/>
        <end position="424"/>
    </location>
</feature>
<dbReference type="STRING" id="1755647.AS156_30795"/>
<feature type="transmembrane region" description="Helical" evidence="7">
    <location>
        <begin position="375"/>
        <end position="396"/>
    </location>
</feature>
<dbReference type="Pfam" id="PF07690">
    <property type="entry name" value="MFS_1"/>
    <property type="match status" value="1"/>
</dbReference>
<feature type="transmembrane region" description="Helical" evidence="7">
    <location>
        <begin position="88"/>
        <end position="109"/>
    </location>
</feature>
<dbReference type="GO" id="GO:0005886">
    <property type="term" value="C:plasma membrane"/>
    <property type="evidence" value="ECO:0007669"/>
    <property type="project" value="UniProtKB-SubCell"/>
</dbReference>
<evidence type="ECO:0000256" key="1">
    <source>
        <dbReference type="ARBA" id="ARBA00004651"/>
    </source>
</evidence>
<keyword evidence="5 7" id="KW-0472">Membrane</keyword>
<dbReference type="SUPFAM" id="SSF103473">
    <property type="entry name" value="MFS general substrate transporter"/>
    <property type="match status" value="1"/>
</dbReference>
<dbReference type="PROSITE" id="PS50850">
    <property type="entry name" value="MFS"/>
    <property type="match status" value="1"/>
</dbReference>
<evidence type="ECO:0000256" key="4">
    <source>
        <dbReference type="ARBA" id="ARBA00022989"/>
    </source>
</evidence>
<feature type="transmembrane region" description="Helical" evidence="7">
    <location>
        <begin position="116"/>
        <end position="135"/>
    </location>
</feature>
<gene>
    <name evidence="9" type="ORF">FBZ93_1019</name>
</gene>
<dbReference type="PANTHER" id="PTHR43124:SF3">
    <property type="entry name" value="CHLORAMPHENICOL EFFLUX PUMP RV0191"/>
    <property type="match status" value="1"/>
</dbReference>
<sequence>MSQQVNTQRREPLPRPNNEDLQQPTGRASAGAGGRVDQDNVPGAFHPGIVHLALAMGGFAIGIAEFATMSLLPFFAHDLHVSEPQAGHAISAYALGVVVGAPVIAVLSARMTRRNLLIALMGFFALMNGLSGLAPDYHTMLALRFLAGLPHGAYFGIAMLVAASLVPMDKRTAAVGRVLLGLTIATTIGVPLANGVGQAIGWRWAFAIVAGLALLTAILVLIFAPRDVANSNASPLRELSALGRKHVWLTLAIGAIGFGGLFSVYTYLASTMLAVTHTSPALVPVTLCVFGAGLTAGNIIVPRFADRALMATAGGLLLWSAATLALYPLAAVNFWTLSADVFLIGLGGALATVLQTRLMDVAGEAQSLAAALNHSAFNVANALGPWLGGMAVAAGYGWTSTGLVGAGLALAGFVVWAIAVVLARREGV</sequence>
<keyword evidence="3 7" id="KW-0812">Transmembrane</keyword>
<evidence type="ECO:0000313" key="10">
    <source>
        <dbReference type="Proteomes" id="UP000321304"/>
    </source>
</evidence>
<feature type="transmembrane region" description="Helical" evidence="7">
    <location>
        <begin position="334"/>
        <end position="354"/>
    </location>
</feature>
<comment type="subcellular location">
    <subcellularLocation>
        <location evidence="1">Cell membrane</location>
        <topology evidence="1">Multi-pass membrane protein</topology>
    </subcellularLocation>
</comment>
<feature type="transmembrane region" description="Helical" evidence="7">
    <location>
        <begin position="141"/>
        <end position="166"/>
    </location>
</feature>
<organism evidence="9 10">
    <name type="scientific">Bradyrhizobium macuxiense</name>
    <dbReference type="NCBI Taxonomy" id="1755647"/>
    <lineage>
        <taxon>Bacteria</taxon>
        <taxon>Pseudomonadati</taxon>
        <taxon>Pseudomonadota</taxon>
        <taxon>Alphaproteobacteria</taxon>
        <taxon>Hyphomicrobiales</taxon>
        <taxon>Nitrobacteraceae</taxon>
        <taxon>Bradyrhizobium</taxon>
    </lineage>
</organism>
<feature type="transmembrane region" description="Helical" evidence="7">
    <location>
        <begin position="178"/>
        <end position="196"/>
    </location>
</feature>
<keyword evidence="2" id="KW-1003">Cell membrane</keyword>
<dbReference type="InterPro" id="IPR036259">
    <property type="entry name" value="MFS_trans_sf"/>
</dbReference>
<evidence type="ECO:0000256" key="3">
    <source>
        <dbReference type="ARBA" id="ARBA00022692"/>
    </source>
</evidence>
<feature type="transmembrane region" description="Helical" evidence="7">
    <location>
        <begin position="52"/>
        <end position="76"/>
    </location>
</feature>
<dbReference type="RefSeq" id="WP_208763939.1">
    <property type="nucleotide sequence ID" value="NZ_VITY01000001.1"/>
</dbReference>